<dbReference type="STRING" id="602072.A0A1R3RV18"/>
<evidence type="ECO:0008006" key="6">
    <source>
        <dbReference type="Google" id="ProtNLM"/>
    </source>
</evidence>
<evidence type="ECO:0000259" key="2">
    <source>
        <dbReference type="Pfam" id="PF13598"/>
    </source>
</evidence>
<name>A0A1R3RV18_ASPC5</name>
<proteinExistence type="predicted"/>
<dbReference type="Pfam" id="PF13598">
    <property type="entry name" value="DUF4139"/>
    <property type="match status" value="1"/>
</dbReference>
<dbReference type="PANTHER" id="PTHR31005:SF8">
    <property type="entry name" value="DUF4139 DOMAIN-CONTAINING PROTEIN"/>
    <property type="match status" value="1"/>
</dbReference>
<reference evidence="5" key="1">
    <citation type="journal article" date="2017" name="Genome Biol.">
        <title>Comparative genomics reveals high biological diversity and specific adaptations in the industrially and medically important fungal genus Aspergillus.</title>
        <authorList>
            <person name="de Vries R.P."/>
            <person name="Riley R."/>
            <person name="Wiebenga A."/>
            <person name="Aguilar-Osorio G."/>
            <person name="Amillis S."/>
            <person name="Uchima C.A."/>
            <person name="Anderluh G."/>
            <person name="Asadollahi M."/>
            <person name="Askin M."/>
            <person name="Barry K."/>
            <person name="Battaglia E."/>
            <person name="Bayram O."/>
            <person name="Benocci T."/>
            <person name="Braus-Stromeyer S.A."/>
            <person name="Caldana C."/>
            <person name="Canovas D."/>
            <person name="Cerqueira G.C."/>
            <person name="Chen F."/>
            <person name="Chen W."/>
            <person name="Choi C."/>
            <person name="Clum A."/>
            <person name="Dos Santos R.A."/>
            <person name="Damasio A.R."/>
            <person name="Diallinas G."/>
            <person name="Emri T."/>
            <person name="Fekete E."/>
            <person name="Flipphi M."/>
            <person name="Freyberg S."/>
            <person name="Gallo A."/>
            <person name="Gournas C."/>
            <person name="Habgood R."/>
            <person name="Hainaut M."/>
            <person name="Harispe M.L."/>
            <person name="Henrissat B."/>
            <person name="Hilden K.S."/>
            <person name="Hope R."/>
            <person name="Hossain A."/>
            <person name="Karabika E."/>
            <person name="Karaffa L."/>
            <person name="Karanyi Z."/>
            <person name="Krasevec N."/>
            <person name="Kuo A."/>
            <person name="Kusch H."/>
            <person name="LaButti K."/>
            <person name="Lagendijk E.L."/>
            <person name="Lapidus A."/>
            <person name="Levasseur A."/>
            <person name="Lindquist E."/>
            <person name="Lipzen A."/>
            <person name="Logrieco A.F."/>
            <person name="MacCabe A."/>
            <person name="Maekelae M.R."/>
            <person name="Malavazi I."/>
            <person name="Melin P."/>
            <person name="Meyer V."/>
            <person name="Mielnichuk N."/>
            <person name="Miskei M."/>
            <person name="Molnar A.P."/>
            <person name="Mule G."/>
            <person name="Ngan C.Y."/>
            <person name="Orejas M."/>
            <person name="Orosz E."/>
            <person name="Ouedraogo J.P."/>
            <person name="Overkamp K.M."/>
            <person name="Park H.-S."/>
            <person name="Perrone G."/>
            <person name="Piumi F."/>
            <person name="Punt P.J."/>
            <person name="Ram A.F."/>
            <person name="Ramon A."/>
            <person name="Rauscher S."/>
            <person name="Record E."/>
            <person name="Riano-Pachon D.M."/>
            <person name="Robert V."/>
            <person name="Roehrig J."/>
            <person name="Ruller R."/>
            <person name="Salamov A."/>
            <person name="Salih N.S."/>
            <person name="Samson R.A."/>
            <person name="Sandor E."/>
            <person name="Sanguinetti M."/>
            <person name="Schuetze T."/>
            <person name="Sepcic K."/>
            <person name="Shelest E."/>
            <person name="Sherlock G."/>
            <person name="Sophianopoulou V."/>
            <person name="Squina F.M."/>
            <person name="Sun H."/>
            <person name="Susca A."/>
            <person name="Todd R.B."/>
            <person name="Tsang A."/>
            <person name="Unkles S.E."/>
            <person name="van de Wiele N."/>
            <person name="van Rossen-Uffink D."/>
            <person name="Oliveira J.V."/>
            <person name="Vesth T.C."/>
            <person name="Visser J."/>
            <person name="Yu J.-H."/>
            <person name="Zhou M."/>
            <person name="Andersen M.R."/>
            <person name="Archer D.B."/>
            <person name="Baker S.E."/>
            <person name="Benoit I."/>
            <person name="Brakhage A.A."/>
            <person name="Braus G.H."/>
            <person name="Fischer R."/>
            <person name="Frisvad J.C."/>
            <person name="Goldman G.H."/>
            <person name="Houbraken J."/>
            <person name="Oakley B."/>
            <person name="Pocsi I."/>
            <person name="Scazzocchio C."/>
            <person name="Seiboth B."/>
            <person name="vanKuyk P.A."/>
            <person name="Wortman J."/>
            <person name="Dyer P.S."/>
            <person name="Grigoriev I.V."/>
        </authorList>
    </citation>
    <scope>NUCLEOTIDE SEQUENCE [LARGE SCALE GENOMIC DNA]</scope>
    <source>
        <strain evidence="5">ITEM 5010</strain>
    </source>
</reference>
<dbReference type="InterPro" id="IPR011935">
    <property type="entry name" value="CHP02231"/>
</dbReference>
<evidence type="ECO:0000256" key="1">
    <source>
        <dbReference type="SAM" id="MobiDB-lite"/>
    </source>
</evidence>
<feature type="compositionally biased region" description="Acidic residues" evidence="1">
    <location>
        <begin position="88"/>
        <end position="108"/>
    </location>
</feature>
<dbReference type="PANTHER" id="PTHR31005">
    <property type="entry name" value="DUF4139 DOMAIN-CONTAINING PROTEIN"/>
    <property type="match status" value="1"/>
</dbReference>
<dbReference type="OrthoDB" id="10068793at2759"/>
<dbReference type="AlphaFoldDB" id="A0A1R3RV18"/>
<accession>A0A1R3RV18</accession>
<organism evidence="4 5">
    <name type="scientific">Aspergillus carbonarius (strain ITEM 5010)</name>
    <dbReference type="NCBI Taxonomy" id="602072"/>
    <lineage>
        <taxon>Eukaryota</taxon>
        <taxon>Fungi</taxon>
        <taxon>Dikarya</taxon>
        <taxon>Ascomycota</taxon>
        <taxon>Pezizomycotina</taxon>
        <taxon>Eurotiomycetes</taxon>
        <taxon>Eurotiomycetidae</taxon>
        <taxon>Eurotiales</taxon>
        <taxon>Aspergillaceae</taxon>
        <taxon>Aspergillus</taxon>
        <taxon>Aspergillus subgen. Circumdati</taxon>
    </lineage>
</organism>
<feature type="domain" description="DUF4140" evidence="3">
    <location>
        <begin position="19"/>
        <end position="95"/>
    </location>
</feature>
<dbReference type="InterPro" id="IPR037291">
    <property type="entry name" value="DUF4139"/>
</dbReference>
<protein>
    <recommendedName>
        <fullName evidence="6">DUF4139 domain-containing protein</fullName>
    </recommendedName>
</protein>
<gene>
    <name evidence="4" type="ORF">ASPCADRAFT_505252</name>
</gene>
<dbReference type="Pfam" id="PF13600">
    <property type="entry name" value="DUF4140"/>
    <property type="match status" value="1"/>
</dbReference>
<feature type="domain" description="DUF4139" evidence="2">
    <location>
        <begin position="219"/>
        <end position="549"/>
    </location>
</feature>
<dbReference type="Proteomes" id="UP000188318">
    <property type="component" value="Unassembled WGS sequence"/>
</dbReference>
<evidence type="ECO:0000259" key="3">
    <source>
        <dbReference type="Pfam" id="PF13600"/>
    </source>
</evidence>
<feature type="compositionally biased region" description="Basic and acidic residues" evidence="1">
    <location>
        <begin position="77"/>
        <end position="87"/>
    </location>
</feature>
<feature type="region of interest" description="Disordered" evidence="1">
    <location>
        <begin position="76"/>
        <end position="113"/>
    </location>
</feature>
<dbReference type="EMBL" id="KV907496">
    <property type="protein sequence ID" value="OOF98307.1"/>
    <property type="molecule type" value="Genomic_DNA"/>
</dbReference>
<sequence>MAEISWAEIALAELPTTVVTFHPSRATITRDIPITVQPGPNAITIIHGLDPNVDVDIDSIRIEGSGLATVTDIQTEFVERRDPHSSDSDSDSEDSSSDDDFPDDNDDNETVKSPDLEFARFKVASAEEEYVRAQCAQEMAAAVINFLDRRSTNLRVGWHMLDVGKFDDYVRKTHMVGQVVVHLHLEGQAGVVTPGSSRRSSICEKLRVKEDEETKEVVLRLSYVVPGSWWTPRYYLSINTPLSSAKMVYRAQFSNYSSENWRDAKVTLSTLQGLFSGLGERIPSLQTWNLVVDSTDKGSKVQPSGQVTGGLFGGGVSLQSAPASTEPPAVAASDYGFTTTYELPGRRTLTPSSVARRHVLVELGLNSVSLAYVIVPKHRAAAFLQAEIKNTSSVRILRGKVGMTIDGTFLGTAQVPSCMPNESFTLSLGVDPSIQVTYGKPIVRPVTGGFFNKEEAAMFRRTCLVKNTRSNAVDVAVMDQVPVSEDKRIGVQILEPKGLNVSGDKVTLPMGKQGKGTAKLGLNGEVKWVMTLEPEKEVRLVLEHEARVPVGSEVSVA</sequence>
<dbReference type="InterPro" id="IPR025554">
    <property type="entry name" value="DUF4140"/>
</dbReference>
<evidence type="ECO:0000313" key="4">
    <source>
        <dbReference type="EMBL" id="OOF98307.1"/>
    </source>
</evidence>
<dbReference type="OMA" id="IANQHTH"/>
<dbReference type="NCBIfam" id="TIGR02231">
    <property type="entry name" value="mucoidy inhibitor MuiA family protein"/>
    <property type="match status" value="1"/>
</dbReference>
<dbReference type="VEuPathDB" id="FungiDB:ASPCADRAFT_505252"/>
<keyword evidence="5" id="KW-1185">Reference proteome</keyword>
<evidence type="ECO:0000313" key="5">
    <source>
        <dbReference type="Proteomes" id="UP000188318"/>
    </source>
</evidence>